<feature type="region of interest" description="Disordered" evidence="1">
    <location>
        <begin position="212"/>
        <end position="231"/>
    </location>
</feature>
<feature type="region of interest" description="Disordered" evidence="1">
    <location>
        <begin position="243"/>
        <end position="262"/>
    </location>
</feature>
<proteinExistence type="predicted"/>
<protein>
    <recommendedName>
        <fullName evidence="5">SPOR domain-containing protein</fullName>
    </recommendedName>
</protein>
<organism evidence="3 4">
    <name type="scientific">Parathermosynechococcus lividus PCC 6715</name>
    <dbReference type="NCBI Taxonomy" id="1917166"/>
    <lineage>
        <taxon>Bacteria</taxon>
        <taxon>Bacillati</taxon>
        <taxon>Cyanobacteriota</taxon>
        <taxon>Cyanophyceae</taxon>
        <taxon>Acaryochloridales</taxon>
        <taxon>Thermosynechococcaceae</taxon>
        <taxon>Parathermosynechococcus</taxon>
    </lineage>
</organism>
<keyword evidence="2" id="KW-0472">Membrane</keyword>
<dbReference type="EMBL" id="CP018092">
    <property type="protein sequence ID" value="ATS18255.1"/>
    <property type="molecule type" value="Genomic_DNA"/>
</dbReference>
<evidence type="ECO:0000256" key="2">
    <source>
        <dbReference type="SAM" id="Phobius"/>
    </source>
</evidence>
<evidence type="ECO:0000313" key="3">
    <source>
        <dbReference type="EMBL" id="ATS18255.1"/>
    </source>
</evidence>
<reference evidence="3 4" key="1">
    <citation type="submission" date="2016-11" db="EMBL/GenBank/DDBJ databases">
        <title>Complete genome sequence of thermophilic cyanobacteria strain Synechococcus sp. PCC6715.</title>
        <authorList>
            <person name="Tang J."/>
            <person name="Daroch M."/>
            <person name="Liang Y."/>
            <person name="Jiang D."/>
            <person name="Shah M."/>
        </authorList>
    </citation>
    <scope>NUCLEOTIDE SEQUENCE [LARGE SCALE GENOMIC DNA]</scope>
    <source>
        <strain evidence="3 4">PCC 6715</strain>
    </source>
</reference>
<keyword evidence="4" id="KW-1185">Reference proteome</keyword>
<evidence type="ECO:0008006" key="5">
    <source>
        <dbReference type="Google" id="ProtNLM"/>
    </source>
</evidence>
<sequence length="334" mass="35886">MLLAPESQFAGSTAMTTPTLDRNRLQAALASLNLSLEAELTQFRCHRLVQSHRPLETPQPGSPGLTVSEPLDTPAPVVTTPIAPAAAPAPVELPSSLSLQSDATAAQSDTDEFIDFDPAELAGLLPQSYTSSAPEAVASPPQQQTKRPFASTRELLKHARQNNRPWFQQQDRNRSHHFQRWLIVIGVLAGLGGGTLLWLARQETPTVVVNEVPADTSPSAPPSGPNMAAREFPDVNRSTLAQLEPASSPEPSPALSSPSPVVESTPSKVFIEHASNGRYYVLAPYTEPADLAKVQEILPDAFLVGDGAETKIQLGMFEDEASAQAMVNQLRDRL</sequence>
<dbReference type="Proteomes" id="UP000231057">
    <property type="component" value="Chromosome"/>
</dbReference>
<gene>
    <name evidence="3" type="ORF">BRW62_05240</name>
</gene>
<evidence type="ECO:0000313" key="4">
    <source>
        <dbReference type="Proteomes" id="UP000231057"/>
    </source>
</evidence>
<dbReference type="KEGG" id="slw:BRW62_05240"/>
<keyword evidence="2" id="KW-1133">Transmembrane helix</keyword>
<name>A0A2D2Q162_PARLV</name>
<keyword evidence="2" id="KW-0812">Transmembrane</keyword>
<feature type="region of interest" description="Disordered" evidence="1">
    <location>
        <begin position="53"/>
        <end position="72"/>
    </location>
</feature>
<accession>A0A2D2Q162</accession>
<reference evidence="4" key="2">
    <citation type="journal article" date="2022" name="Front. Microbiol.">
        <title>Comparative Genomic Analysis Revealed Distinct Molecular Components and Organization of CO2-Concentrating Mechanism in Thermophilic Cyanobacteria.</title>
        <authorList>
            <person name="Tang J."/>
            <person name="Zhou H."/>
            <person name="Yao D."/>
            <person name="Riaz S."/>
            <person name="You D."/>
            <person name="Klepacz-Smolka A."/>
            <person name="Daroch M."/>
        </authorList>
    </citation>
    <scope>NUCLEOTIDE SEQUENCE [LARGE SCALE GENOMIC DNA]</scope>
    <source>
        <strain evidence="4">PCC 6715</strain>
    </source>
</reference>
<dbReference type="AlphaFoldDB" id="A0A2D2Q162"/>
<evidence type="ECO:0000256" key="1">
    <source>
        <dbReference type="SAM" id="MobiDB-lite"/>
    </source>
</evidence>
<feature type="transmembrane region" description="Helical" evidence="2">
    <location>
        <begin position="181"/>
        <end position="200"/>
    </location>
</feature>